<dbReference type="AlphaFoldDB" id="A0A841J7D6"/>
<dbReference type="SUPFAM" id="SSF49299">
    <property type="entry name" value="PKD domain"/>
    <property type="match status" value="1"/>
</dbReference>
<protein>
    <recommendedName>
        <fullName evidence="2">PKD domain-containing protein</fullName>
    </recommendedName>
</protein>
<dbReference type="SMART" id="SM00089">
    <property type="entry name" value="PKD"/>
    <property type="match status" value="1"/>
</dbReference>
<evidence type="ECO:0000259" key="2">
    <source>
        <dbReference type="PROSITE" id="PS50093"/>
    </source>
</evidence>
<dbReference type="EMBL" id="JACHCA010000002">
    <property type="protein sequence ID" value="MBB6126670.1"/>
    <property type="molecule type" value="Genomic_DNA"/>
</dbReference>
<feature type="chain" id="PRO_5032323747" description="PKD domain-containing protein" evidence="1">
    <location>
        <begin position="22"/>
        <end position="289"/>
    </location>
</feature>
<dbReference type="Proteomes" id="UP000548326">
    <property type="component" value="Unassembled WGS sequence"/>
</dbReference>
<gene>
    <name evidence="3" type="ORF">HDF22_000775</name>
</gene>
<dbReference type="PROSITE" id="PS51257">
    <property type="entry name" value="PROKAR_LIPOPROTEIN"/>
    <property type="match status" value="1"/>
</dbReference>
<keyword evidence="1" id="KW-0732">Signal</keyword>
<evidence type="ECO:0000256" key="1">
    <source>
        <dbReference type="SAM" id="SignalP"/>
    </source>
</evidence>
<feature type="signal peptide" evidence="1">
    <location>
        <begin position="1"/>
        <end position="21"/>
    </location>
</feature>
<feature type="domain" description="PKD" evidence="2">
    <location>
        <begin position="51"/>
        <end position="104"/>
    </location>
</feature>
<comment type="caution">
    <text evidence="3">The sequence shown here is derived from an EMBL/GenBank/DDBJ whole genome shotgun (WGS) entry which is preliminary data.</text>
</comment>
<reference evidence="3 4" key="1">
    <citation type="submission" date="2020-08" db="EMBL/GenBank/DDBJ databases">
        <title>Genomic Encyclopedia of Type Strains, Phase IV (KMG-V): Genome sequencing to study the core and pangenomes of soil and plant-associated prokaryotes.</title>
        <authorList>
            <person name="Whitman W."/>
        </authorList>
    </citation>
    <scope>NUCLEOTIDE SEQUENCE [LARGE SCALE GENOMIC DNA]</scope>
    <source>
        <strain evidence="3 4">MP601</strain>
    </source>
</reference>
<accession>A0A841J7D6</accession>
<dbReference type="InterPro" id="IPR022409">
    <property type="entry name" value="PKD/Chitinase_dom"/>
</dbReference>
<dbReference type="RefSeq" id="WP_183585773.1">
    <property type="nucleotide sequence ID" value="NZ_JACHCA010000002.1"/>
</dbReference>
<dbReference type="Gene3D" id="2.60.40.10">
    <property type="entry name" value="Immunoglobulins"/>
    <property type="match status" value="1"/>
</dbReference>
<dbReference type="CDD" id="cd00146">
    <property type="entry name" value="PKD"/>
    <property type="match status" value="1"/>
</dbReference>
<dbReference type="Pfam" id="PF18911">
    <property type="entry name" value="PKD_4"/>
    <property type="match status" value="1"/>
</dbReference>
<dbReference type="InterPro" id="IPR013783">
    <property type="entry name" value="Ig-like_fold"/>
</dbReference>
<dbReference type="PROSITE" id="PS50093">
    <property type="entry name" value="PKD"/>
    <property type="match status" value="1"/>
</dbReference>
<evidence type="ECO:0000313" key="4">
    <source>
        <dbReference type="Proteomes" id="UP000548326"/>
    </source>
</evidence>
<dbReference type="InterPro" id="IPR000601">
    <property type="entry name" value="PKD_dom"/>
</dbReference>
<sequence length="289" mass="30945">MKMINKIIPYLLLLCLAIALGACRKNDNVDTTDVIFTISQSGYSVTYNNTTADAKSYAWAFGDGGTSTDKNPTHVYKAKGKFVASLSATLNNGRVLSGSTIINVSKSSPIKLNDNTLADWDTISNQVTPTAALGGVVKEAKFDYDSQNVYIYMEIQTTVAAGNIFDFYLDTDNDSTTGFITGTIPGGGYDYLLEGPLLSTPNGLVQLQHTGAQNAFSFTPLSIAEYYTLGTVQQSNGIVKFEMALSRGKIGGLTGKALRFGIIVSDAGYNELGYMPGQNQPGITLNINQ</sequence>
<proteinExistence type="predicted"/>
<dbReference type="InterPro" id="IPR035986">
    <property type="entry name" value="PKD_dom_sf"/>
</dbReference>
<evidence type="ECO:0000313" key="3">
    <source>
        <dbReference type="EMBL" id="MBB6126670.1"/>
    </source>
</evidence>
<dbReference type="SUPFAM" id="SSF49344">
    <property type="entry name" value="CBD9-like"/>
    <property type="match status" value="1"/>
</dbReference>
<name>A0A841J7D6_9SPHI</name>
<organism evidence="3 4">
    <name type="scientific">Mucilaginibacter lappiensis</name>
    <dbReference type="NCBI Taxonomy" id="354630"/>
    <lineage>
        <taxon>Bacteria</taxon>
        <taxon>Pseudomonadati</taxon>
        <taxon>Bacteroidota</taxon>
        <taxon>Sphingobacteriia</taxon>
        <taxon>Sphingobacteriales</taxon>
        <taxon>Sphingobacteriaceae</taxon>
        <taxon>Mucilaginibacter</taxon>
    </lineage>
</organism>